<gene>
    <name evidence="1" type="ORF">AVEN_242096_1</name>
</gene>
<reference evidence="1 2" key="1">
    <citation type="journal article" date="2019" name="Sci. Rep.">
        <title>Orb-weaving spider Araneus ventricosus genome elucidates the spidroin gene catalogue.</title>
        <authorList>
            <person name="Kono N."/>
            <person name="Nakamura H."/>
            <person name="Ohtoshi R."/>
            <person name="Moran D.A.P."/>
            <person name="Shinohara A."/>
            <person name="Yoshida Y."/>
            <person name="Fujiwara M."/>
            <person name="Mori M."/>
            <person name="Tomita M."/>
            <person name="Arakawa K."/>
        </authorList>
    </citation>
    <scope>NUCLEOTIDE SEQUENCE [LARGE SCALE GENOMIC DNA]</scope>
</reference>
<accession>A0A4Y2SJQ4</accession>
<protein>
    <submittedName>
        <fullName evidence="1">Uncharacterized protein</fullName>
    </submittedName>
</protein>
<evidence type="ECO:0000313" key="2">
    <source>
        <dbReference type="Proteomes" id="UP000499080"/>
    </source>
</evidence>
<dbReference type="EMBL" id="BGPR01022242">
    <property type="protein sequence ID" value="GBN88367.1"/>
    <property type="molecule type" value="Genomic_DNA"/>
</dbReference>
<sequence>MRVTIVSLREESISQAVFAIYPEFFHHSRLCTRNPRCMKCAGPHRSEMPKPKDTPPKCLCNGLTANFTGCQNPVNRRTFSEAPENAWADPAIFAKIKIPPNSGQIKSCHPIYPKTVQLSSNANPSQKFPSNRCLK</sequence>
<keyword evidence="2" id="KW-1185">Reference proteome</keyword>
<proteinExistence type="predicted"/>
<dbReference type="AlphaFoldDB" id="A0A4Y2SJQ4"/>
<name>A0A4Y2SJQ4_ARAVE</name>
<dbReference type="Proteomes" id="UP000499080">
    <property type="component" value="Unassembled WGS sequence"/>
</dbReference>
<comment type="caution">
    <text evidence="1">The sequence shown here is derived from an EMBL/GenBank/DDBJ whole genome shotgun (WGS) entry which is preliminary data.</text>
</comment>
<organism evidence="1 2">
    <name type="scientific">Araneus ventricosus</name>
    <name type="common">Orbweaver spider</name>
    <name type="synonym">Epeira ventricosa</name>
    <dbReference type="NCBI Taxonomy" id="182803"/>
    <lineage>
        <taxon>Eukaryota</taxon>
        <taxon>Metazoa</taxon>
        <taxon>Ecdysozoa</taxon>
        <taxon>Arthropoda</taxon>
        <taxon>Chelicerata</taxon>
        <taxon>Arachnida</taxon>
        <taxon>Araneae</taxon>
        <taxon>Araneomorphae</taxon>
        <taxon>Entelegynae</taxon>
        <taxon>Araneoidea</taxon>
        <taxon>Araneidae</taxon>
        <taxon>Araneus</taxon>
    </lineage>
</organism>
<dbReference type="OrthoDB" id="6624230at2759"/>
<evidence type="ECO:0000313" key="1">
    <source>
        <dbReference type="EMBL" id="GBN88367.1"/>
    </source>
</evidence>